<dbReference type="GO" id="GO:0016020">
    <property type="term" value="C:membrane"/>
    <property type="evidence" value="ECO:0007669"/>
    <property type="project" value="UniProtKB-SubCell"/>
</dbReference>
<evidence type="ECO:0000313" key="8">
    <source>
        <dbReference type="EMBL" id="GHO50201.1"/>
    </source>
</evidence>
<feature type="transmembrane region" description="Helical" evidence="6">
    <location>
        <begin position="170"/>
        <end position="189"/>
    </location>
</feature>
<keyword evidence="3 6" id="KW-0812">Transmembrane</keyword>
<dbReference type="RefSeq" id="WP_220199255.1">
    <property type="nucleotide sequence ID" value="NZ_BNJF01000007.1"/>
</dbReference>
<feature type="transmembrane region" description="Helical" evidence="6">
    <location>
        <begin position="57"/>
        <end position="78"/>
    </location>
</feature>
<feature type="domain" description="Cytochrome C biogenesis protein transmembrane" evidence="7">
    <location>
        <begin position="8"/>
        <end position="217"/>
    </location>
</feature>
<dbReference type="Pfam" id="PF02683">
    <property type="entry name" value="DsbD_TM"/>
    <property type="match status" value="1"/>
</dbReference>
<keyword evidence="4 6" id="KW-1133">Transmembrane helix</keyword>
<name>A0A8J3MXP4_9CHLR</name>
<proteinExistence type="inferred from homology"/>
<evidence type="ECO:0000256" key="6">
    <source>
        <dbReference type="SAM" id="Phobius"/>
    </source>
</evidence>
<feature type="transmembrane region" description="Helical" evidence="6">
    <location>
        <begin position="210"/>
        <end position="231"/>
    </location>
</feature>
<sequence length="238" mass="25935">MNPSNLSLGIAFMAGLVSFLSPCVLPLVPIYLGQLVGQSIYTATEERQAMTQRLKTLLHASAFIIGFTLAFTALGATASTLGSYLSEQQVLLRRVGGIVLFIIGLHLTGVLKLPFLYWQKRITYYPSRPNYGASILMGIIFAIAWSPCVGPILASILYMASFTTTLQQGVLLLLAYSLGLGVPFLILGLGLNQLSALLKRLKPHLGKIEIATGIFMMLAGTVVFFNMLTYFNSFFRLS</sequence>
<gene>
    <name evidence="8" type="primary">ccdA</name>
    <name evidence="8" type="ORF">KSX_83640</name>
</gene>
<evidence type="ECO:0000256" key="2">
    <source>
        <dbReference type="ARBA" id="ARBA00006143"/>
    </source>
</evidence>
<evidence type="ECO:0000259" key="7">
    <source>
        <dbReference type="Pfam" id="PF02683"/>
    </source>
</evidence>
<dbReference type="AlphaFoldDB" id="A0A8J3MXP4"/>
<accession>A0A8J3MXP4</accession>
<dbReference type="PANTHER" id="PTHR31272:SF4">
    <property type="entry name" value="CYTOCHROME C-TYPE BIOGENESIS PROTEIN HI_1454-RELATED"/>
    <property type="match status" value="1"/>
</dbReference>
<dbReference type="Proteomes" id="UP000612362">
    <property type="component" value="Unassembled WGS sequence"/>
</dbReference>
<feature type="transmembrane region" description="Helical" evidence="6">
    <location>
        <begin position="6"/>
        <end position="32"/>
    </location>
</feature>
<dbReference type="EMBL" id="BNJF01000007">
    <property type="protein sequence ID" value="GHO50201.1"/>
    <property type="molecule type" value="Genomic_DNA"/>
</dbReference>
<feature type="transmembrane region" description="Helical" evidence="6">
    <location>
        <begin position="98"/>
        <end position="118"/>
    </location>
</feature>
<comment type="caution">
    <text evidence="8">The sequence shown here is derived from an EMBL/GenBank/DDBJ whole genome shotgun (WGS) entry which is preliminary data.</text>
</comment>
<evidence type="ECO:0000313" key="9">
    <source>
        <dbReference type="Proteomes" id="UP000612362"/>
    </source>
</evidence>
<evidence type="ECO:0000256" key="4">
    <source>
        <dbReference type="ARBA" id="ARBA00022989"/>
    </source>
</evidence>
<feature type="transmembrane region" description="Helical" evidence="6">
    <location>
        <begin position="130"/>
        <end position="158"/>
    </location>
</feature>
<organism evidence="8 9">
    <name type="scientific">Ktedonospora formicarum</name>
    <dbReference type="NCBI Taxonomy" id="2778364"/>
    <lineage>
        <taxon>Bacteria</taxon>
        <taxon>Bacillati</taxon>
        <taxon>Chloroflexota</taxon>
        <taxon>Ktedonobacteria</taxon>
        <taxon>Ktedonobacterales</taxon>
        <taxon>Ktedonobacteraceae</taxon>
        <taxon>Ktedonospora</taxon>
    </lineage>
</organism>
<dbReference type="InterPro" id="IPR003834">
    <property type="entry name" value="Cyt_c_assmbl_TM_dom"/>
</dbReference>
<dbReference type="GO" id="GO:0017004">
    <property type="term" value="P:cytochrome complex assembly"/>
    <property type="evidence" value="ECO:0007669"/>
    <property type="project" value="InterPro"/>
</dbReference>
<evidence type="ECO:0000256" key="5">
    <source>
        <dbReference type="ARBA" id="ARBA00023136"/>
    </source>
</evidence>
<comment type="subcellular location">
    <subcellularLocation>
        <location evidence="1">Membrane</location>
        <topology evidence="1">Multi-pass membrane protein</topology>
    </subcellularLocation>
</comment>
<keyword evidence="5 6" id="KW-0472">Membrane</keyword>
<reference evidence="8" key="1">
    <citation type="submission" date="2020-10" db="EMBL/GenBank/DDBJ databases">
        <title>Taxonomic study of unclassified bacteria belonging to the class Ktedonobacteria.</title>
        <authorList>
            <person name="Yabe S."/>
            <person name="Wang C.M."/>
            <person name="Zheng Y."/>
            <person name="Sakai Y."/>
            <person name="Cavaletti L."/>
            <person name="Monciardini P."/>
            <person name="Donadio S."/>
        </authorList>
    </citation>
    <scope>NUCLEOTIDE SEQUENCE</scope>
    <source>
        <strain evidence="8">SOSP1-1</strain>
    </source>
</reference>
<comment type="similarity">
    <text evidence="2">Belongs to the DsbD family.</text>
</comment>
<evidence type="ECO:0000256" key="1">
    <source>
        <dbReference type="ARBA" id="ARBA00004141"/>
    </source>
</evidence>
<keyword evidence="9" id="KW-1185">Reference proteome</keyword>
<evidence type="ECO:0000256" key="3">
    <source>
        <dbReference type="ARBA" id="ARBA00022692"/>
    </source>
</evidence>
<protein>
    <submittedName>
        <fullName evidence="8">Cytochrome C biogenesis protein CcdA</fullName>
    </submittedName>
</protein>
<dbReference type="PANTHER" id="PTHR31272">
    <property type="entry name" value="CYTOCHROME C-TYPE BIOGENESIS PROTEIN HI_1454-RELATED"/>
    <property type="match status" value="1"/>
</dbReference>
<dbReference type="InterPro" id="IPR051790">
    <property type="entry name" value="Cytochrome_c-biogenesis_DsbD"/>
</dbReference>